<feature type="compositionally biased region" description="Low complexity" evidence="1">
    <location>
        <begin position="43"/>
        <end position="57"/>
    </location>
</feature>
<accession>A0A833RNG3</accession>
<keyword evidence="3" id="KW-1185">Reference proteome</keyword>
<feature type="compositionally biased region" description="Basic and acidic residues" evidence="1">
    <location>
        <begin position="73"/>
        <end position="83"/>
    </location>
</feature>
<protein>
    <submittedName>
        <fullName evidence="2">Uncharacterized protein</fullName>
    </submittedName>
</protein>
<comment type="caution">
    <text evidence="2">The sequence shown here is derived from an EMBL/GenBank/DDBJ whole genome shotgun (WGS) entry which is preliminary data.</text>
</comment>
<gene>
    <name evidence="2" type="ORF">E2986_13883</name>
</gene>
<name>A0A833RNG3_9HYME</name>
<sequence>MYSIRQNWKKNLKNWRTVTEERDAAGSETQVVVARVVVPAGRARWPGTQEEGSSSETSSRRTQEGQSKANRSTRWEFRWRHDGINNNRNTGENDRSDNIVVENGGPRRESAQKVDRAAATLRSGSGATVSIALASTRSTPPQHPAAAYCHLQPPHPPPPSPKSSPAFSSYALQTFTGLQPPPPPPPLLPPLLLLPSTPEPPPLAVVSIGPVVPLNKREQTQGTNTLRRCTDVKEKEKERRKVSIQRSEGRTKRRAKLDEFFEENPGIPREVGLLGGVGPLLRTKRVGGSYGVGEGGVLGYVKLLSLQSDGSNARNDHLAFEGLQASCHLAYNQLPKWVPQVTKHPSSMLEK</sequence>
<proteinExistence type="predicted"/>
<dbReference type="EMBL" id="WNWW01000593">
    <property type="protein sequence ID" value="KAF3423038.1"/>
    <property type="molecule type" value="Genomic_DNA"/>
</dbReference>
<feature type="region of interest" description="Disordered" evidence="1">
    <location>
        <begin position="43"/>
        <end position="113"/>
    </location>
</feature>
<reference evidence="2" key="1">
    <citation type="submission" date="2019-11" db="EMBL/GenBank/DDBJ databases">
        <title>The nuclear and mitochondrial genomes of Frieseomelitta varia - a highly eusocial stingless bee (Meliponini) with a permanently sterile worker caste.</title>
        <authorList>
            <person name="Freitas F.C.P."/>
            <person name="Lourenco A.P."/>
            <person name="Nunes F.M.F."/>
            <person name="Paschoal A.R."/>
            <person name="Abreu F.C.P."/>
            <person name="Barbin F.O."/>
            <person name="Bataglia L."/>
            <person name="Cardoso-Junior C.A.M."/>
            <person name="Cervoni M.S."/>
            <person name="Silva S.R."/>
            <person name="Dalarmi F."/>
            <person name="Del Lama M.A."/>
            <person name="Depintor T.S."/>
            <person name="Ferreira K.M."/>
            <person name="Goria P.S."/>
            <person name="Jaskot M.C."/>
            <person name="Lago D.C."/>
            <person name="Luna-Lucena D."/>
            <person name="Moda L.M."/>
            <person name="Nascimento L."/>
            <person name="Pedrino M."/>
            <person name="Rabico F.O."/>
            <person name="Sanches F.C."/>
            <person name="Santos D.E."/>
            <person name="Santos C.G."/>
            <person name="Vieira J."/>
            <person name="Lopes T.F."/>
            <person name="Barchuk A.R."/>
            <person name="Hartfelder K."/>
            <person name="Simoes Z.L.P."/>
            <person name="Bitondi M.M.G."/>
            <person name="Pinheiro D.G."/>
        </authorList>
    </citation>
    <scope>NUCLEOTIDE SEQUENCE</scope>
    <source>
        <strain evidence="2">USP_RPSP 00005682</strain>
        <tissue evidence="2">Whole individual</tissue>
    </source>
</reference>
<evidence type="ECO:0000313" key="2">
    <source>
        <dbReference type="EMBL" id="KAF3423038.1"/>
    </source>
</evidence>
<dbReference type="Proteomes" id="UP000655588">
    <property type="component" value="Unassembled WGS sequence"/>
</dbReference>
<evidence type="ECO:0000313" key="3">
    <source>
        <dbReference type="Proteomes" id="UP000655588"/>
    </source>
</evidence>
<dbReference type="AlphaFoldDB" id="A0A833RNG3"/>
<organism evidence="2 3">
    <name type="scientific">Frieseomelitta varia</name>
    <dbReference type="NCBI Taxonomy" id="561572"/>
    <lineage>
        <taxon>Eukaryota</taxon>
        <taxon>Metazoa</taxon>
        <taxon>Ecdysozoa</taxon>
        <taxon>Arthropoda</taxon>
        <taxon>Hexapoda</taxon>
        <taxon>Insecta</taxon>
        <taxon>Pterygota</taxon>
        <taxon>Neoptera</taxon>
        <taxon>Endopterygota</taxon>
        <taxon>Hymenoptera</taxon>
        <taxon>Apocrita</taxon>
        <taxon>Aculeata</taxon>
        <taxon>Apoidea</taxon>
        <taxon>Anthophila</taxon>
        <taxon>Apidae</taxon>
        <taxon>Frieseomelitta</taxon>
    </lineage>
</organism>
<evidence type="ECO:0000256" key="1">
    <source>
        <dbReference type="SAM" id="MobiDB-lite"/>
    </source>
</evidence>